<evidence type="ECO:0000259" key="5">
    <source>
        <dbReference type="PROSITE" id="PS50865"/>
    </source>
</evidence>
<keyword evidence="2 4" id="KW-0863">Zinc-finger</keyword>
<reference evidence="6" key="1">
    <citation type="submission" date="2021-01" db="EMBL/GenBank/DDBJ databases">
        <authorList>
            <person name="Kaushik A."/>
        </authorList>
    </citation>
    <scope>NUCLEOTIDE SEQUENCE</scope>
    <source>
        <strain evidence="6">AG3-1AP</strain>
    </source>
</reference>
<keyword evidence="1" id="KW-0479">Metal-binding</keyword>
<dbReference type="GO" id="GO:0000981">
    <property type="term" value="F:DNA-binding transcription factor activity, RNA polymerase II-specific"/>
    <property type="evidence" value="ECO:0007669"/>
    <property type="project" value="TreeGrafter"/>
</dbReference>
<evidence type="ECO:0000256" key="2">
    <source>
        <dbReference type="ARBA" id="ARBA00022771"/>
    </source>
</evidence>
<comment type="caution">
    <text evidence="6">The sequence shown here is derived from an EMBL/GenBank/DDBJ whole genome shotgun (WGS) entry which is preliminary data.</text>
</comment>
<dbReference type="GO" id="GO:0008270">
    <property type="term" value="F:zinc ion binding"/>
    <property type="evidence" value="ECO:0007669"/>
    <property type="project" value="UniProtKB-KW"/>
</dbReference>
<proteinExistence type="predicted"/>
<evidence type="ECO:0000256" key="1">
    <source>
        <dbReference type="ARBA" id="ARBA00022723"/>
    </source>
</evidence>
<dbReference type="Pfam" id="PF01753">
    <property type="entry name" value="zf-MYND"/>
    <property type="match status" value="1"/>
</dbReference>
<accession>A0A8H2WVL0</accession>
<gene>
    <name evidence="6" type="ORF">RDB_LOCUS16342</name>
</gene>
<evidence type="ECO:0000256" key="3">
    <source>
        <dbReference type="ARBA" id="ARBA00022833"/>
    </source>
</evidence>
<dbReference type="InterPro" id="IPR024119">
    <property type="entry name" value="TF_DEAF-1"/>
</dbReference>
<dbReference type="Pfam" id="PF14737">
    <property type="entry name" value="DUF4470"/>
    <property type="match status" value="1"/>
</dbReference>
<dbReference type="InterPro" id="IPR002893">
    <property type="entry name" value="Znf_MYND"/>
</dbReference>
<evidence type="ECO:0000256" key="4">
    <source>
        <dbReference type="PROSITE-ProRule" id="PRU00134"/>
    </source>
</evidence>
<dbReference type="EMBL" id="CAJMWV010000554">
    <property type="protein sequence ID" value="CAE6403661.1"/>
    <property type="molecule type" value="Genomic_DNA"/>
</dbReference>
<protein>
    <recommendedName>
        <fullName evidence="5">MYND-type domain-containing protein</fullName>
    </recommendedName>
</protein>
<evidence type="ECO:0000313" key="6">
    <source>
        <dbReference type="EMBL" id="CAE6403661.1"/>
    </source>
</evidence>
<organism evidence="6 7">
    <name type="scientific">Rhizoctonia solani</name>
    <dbReference type="NCBI Taxonomy" id="456999"/>
    <lineage>
        <taxon>Eukaryota</taxon>
        <taxon>Fungi</taxon>
        <taxon>Dikarya</taxon>
        <taxon>Basidiomycota</taxon>
        <taxon>Agaricomycotina</taxon>
        <taxon>Agaricomycetes</taxon>
        <taxon>Cantharellales</taxon>
        <taxon>Ceratobasidiaceae</taxon>
        <taxon>Rhizoctonia</taxon>
    </lineage>
</organism>
<dbReference type="Gene3D" id="6.10.140.2220">
    <property type="match status" value="1"/>
</dbReference>
<feature type="domain" description="MYND-type" evidence="5">
    <location>
        <begin position="1138"/>
        <end position="1177"/>
    </location>
</feature>
<dbReference type="InterPro" id="IPR027974">
    <property type="entry name" value="DUF4470"/>
</dbReference>
<dbReference type="GO" id="GO:0005634">
    <property type="term" value="C:nucleus"/>
    <property type="evidence" value="ECO:0007669"/>
    <property type="project" value="TreeGrafter"/>
</dbReference>
<dbReference type="AlphaFoldDB" id="A0A8H2WVL0"/>
<dbReference type="PROSITE" id="PS01360">
    <property type="entry name" value="ZF_MYND_1"/>
    <property type="match status" value="1"/>
</dbReference>
<dbReference type="Proteomes" id="UP000663831">
    <property type="component" value="Unassembled WGS sequence"/>
</dbReference>
<name>A0A8H2WVL0_9AGAM</name>
<dbReference type="PANTHER" id="PTHR10237">
    <property type="entry name" value="DEFORMED EPIDERMAL AUTOREGULATORY FACTOR 1 HOMOLOG SUPPRESSIN"/>
    <property type="match status" value="1"/>
</dbReference>
<dbReference type="SUPFAM" id="SSF144232">
    <property type="entry name" value="HIT/MYND zinc finger-like"/>
    <property type="match status" value="1"/>
</dbReference>
<evidence type="ECO:0000313" key="7">
    <source>
        <dbReference type="Proteomes" id="UP000663831"/>
    </source>
</evidence>
<dbReference type="PANTHER" id="PTHR10237:SF15">
    <property type="entry name" value="LD37257P"/>
    <property type="match status" value="1"/>
</dbReference>
<dbReference type="PROSITE" id="PS50865">
    <property type="entry name" value="ZF_MYND_2"/>
    <property type="match status" value="1"/>
</dbReference>
<sequence length="1180" mass="132032">MSHPFYWLPKPFFYPIGNTPATSLTHDLSPEQPADILSLGCGDPRNILFTLYSDLTVGDVPRELDITCCDIEPAILARNILMFSLLEDGDETTECIWDIFYHFKIDDDTGRVIERQSQKLYDSAQNIHSWRHSRHGSFLKMVDTKTLAGLRLYWSCYANYSGLPPDRKDSLFKEQIELSKSIAVKDNVTTAPSRSAGMAWLHALLPVSELFRSYWETGTTYTQAGDISRAKNLNPTFLYYRYGETFNPHYASFPEGFHLMPAFAPIAEDPVGLLPQTGPGAIIKSKQQFKAWCASFRSSRAANTLTIRFYCGDALSFCHALNSFRLTGNPSTTFPTSIHKASNIILDELSASIPTAPLLFDVIDTSNLTDHVGLLNLLIVAPPLLKQDPLSQSVLYTETLLPSGEDASKSFLNLICSDVPTIAALFGIAPRPYVSGFTAQSNVHHLYFDKLWTTSFGTQSSPEPQHERIVWTNPILGDAPSSCSSMIISFEAESLARILYGIYDKMFSHERTATWMSPSQTDLMYMTANYSRESVAYMFQAVQRRVHLYGGTWDEVASQFIQMGIAENSRMMETNNYQEICLQLHLRGILTVGTLLPEWATNTRVSPRSNVFESWGNIPPVVCLVLTVPRRRLQVFYGEAKSAGSPSMQCCLWVDGSHENIFAAIHAVWGRCVKSTSSDRIVMEEHPRGTRGPCDLVVSFWVSARILEFPRTVVDLRLKMTAPTIRAYTEKLGANLQVFSTSIEDKHHVRILPYRPTLASEPLQHPPSSKDLPLPMGDHSHLCKAIVTGPTGRHVDSLSIRFEVDSPEEQETLLKGAPILAKQVSACTMELKIGEYKHPILYPYPIQGNSPKLRIARKSHYIEIIVPVSTPLDRAGYFLKPFPVLGANAYTPWNIHHLNLDRLPILDTRGPAKVDWLNPLCALQFSDSEKYIRTEDDSQMHQAANALLNFKDTIHATTLHYSGDFEPHTRTIGLCDNDQGGLHTVLLISGIRLDLAAMTITLDAAVFPLTKRWAELRRVHEFRPDVIFGLNTVGREAVAWKRALPAFVERCRNWAHKPNCEYRSRGQIPLSITFEDNPLCSCGEGVGFTGSQWNVPKWQPWLPFATRAAISPIFSVPYIESVTGGMSGVAPVEVVEACWACAGAGKPILSACSKCKKAKYCSSDCQKEDWNTHRKVCKTL</sequence>
<keyword evidence="3" id="KW-0862">Zinc</keyword>